<sequence length="231" mass="25311">MEIIVEGISEAVRLIFSFDREVFEVVGLSLEVSGLSLLIAGILGIPAGLVIAGRRFRMKHMLMRVIYTLMGMPPVLCGLIVYIVFMRRGPFGSLRLNYTVTVMIIAQTLLILPIITGLTMSAAGERTEKIQRLARTLGAGRLQTLRLSVFELRFGIITALVSGFSRGISEVGAVMIVGGNIEGKTRTMTTYISQLKGMGEFERAVAVGIILLVLSFIVNTVLYNIQKETVR</sequence>
<organism evidence="7 8">
    <name type="scientific">Candidatus Mediterraneibacter stercoravium</name>
    <dbReference type="NCBI Taxonomy" id="2838685"/>
    <lineage>
        <taxon>Bacteria</taxon>
        <taxon>Bacillati</taxon>
        <taxon>Bacillota</taxon>
        <taxon>Clostridia</taxon>
        <taxon>Lachnospirales</taxon>
        <taxon>Lachnospiraceae</taxon>
        <taxon>Mediterraneibacter</taxon>
    </lineage>
</organism>
<dbReference type="EMBL" id="DXAY01000001">
    <property type="protein sequence ID" value="HIZ73633.1"/>
    <property type="molecule type" value="Genomic_DNA"/>
</dbReference>
<dbReference type="AlphaFoldDB" id="A0A9D2G5P1"/>
<dbReference type="Gene3D" id="1.10.3720.10">
    <property type="entry name" value="MetI-like"/>
    <property type="match status" value="1"/>
</dbReference>
<keyword evidence="2 5" id="KW-0812">Transmembrane</keyword>
<feature type="transmembrane region" description="Helical" evidence="5">
    <location>
        <begin position="204"/>
        <end position="225"/>
    </location>
</feature>
<dbReference type="PANTHER" id="PTHR43632">
    <property type="entry name" value="PERMEASE COMPONENT OF TUNGSTATE ABC TRANSPORTER"/>
    <property type="match status" value="1"/>
</dbReference>
<dbReference type="PANTHER" id="PTHR43632:SF1">
    <property type="entry name" value="PERMEASE COMPONENT OF TUNGSTATE ABC TRANSPORTER"/>
    <property type="match status" value="1"/>
</dbReference>
<keyword evidence="3 5" id="KW-1133">Transmembrane helix</keyword>
<dbReference type="Pfam" id="PF00528">
    <property type="entry name" value="BPD_transp_1"/>
    <property type="match status" value="1"/>
</dbReference>
<evidence type="ECO:0000256" key="4">
    <source>
        <dbReference type="ARBA" id="ARBA00023136"/>
    </source>
</evidence>
<dbReference type="NCBIfam" id="NF038017">
    <property type="entry name" value="ABC_perm1"/>
    <property type="match status" value="1"/>
</dbReference>
<evidence type="ECO:0000313" key="8">
    <source>
        <dbReference type="Proteomes" id="UP000824116"/>
    </source>
</evidence>
<keyword evidence="4 5" id="KW-0472">Membrane</keyword>
<dbReference type="InterPro" id="IPR035906">
    <property type="entry name" value="MetI-like_sf"/>
</dbReference>
<dbReference type="PROSITE" id="PS50928">
    <property type="entry name" value="ABC_TM1"/>
    <property type="match status" value="1"/>
</dbReference>
<feature type="transmembrane region" description="Helical" evidence="5">
    <location>
        <begin position="65"/>
        <end position="86"/>
    </location>
</feature>
<accession>A0A9D2G5P1</accession>
<comment type="similarity">
    <text evidence="5">Belongs to the binding-protein-dependent transport system permease family.</text>
</comment>
<feature type="transmembrane region" description="Helical" evidence="5">
    <location>
        <begin position="32"/>
        <end position="53"/>
    </location>
</feature>
<evidence type="ECO:0000256" key="5">
    <source>
        <dbReference type="RuleBase" id="RU363032"/>
    </source>
</evidence>
<evidence type="ECO:0000259" key="6">
    <source>
        <dbReference type="PROSITE" id="PS50928"/>
    </source>
</evidence>
<feature type="transmembrane region" description="Helical" evidence="5">
    <location>
        <begin position="98"/>
        <end position="123"/>
    </location>
</feature>
<feature type="transmembrane region" description="Helical" evidence="5">
    <location>
        <begin position="144"/>
        <end position="165"/>
    </location>
</feature>
<comment type="caution">
    <text evidence="7">The sequence shown here is derived from an EMBL/GenBank/DDBJ whole genome shotgun (WGS) entry which is preliminary data.</text>
</comment>
<gene>
    <name evidence="7" type="ORF">H9723_00100</name>
</gene>
<name>A0A9D2G5P1_9FIRM</name>
<dbReference type="CDD" id="cd06261">
    <property type="entry name" value="TM_PBP2"/>
    <property type="match status" value="1"/>
</dbReference>
<dbReference type="InterPro" id="IPR049783">
    <property type="entry name" value="ABC_perm_TupB-like"/>
</dbReference>
<keyword evidence="5" id="KW-0813">Transport</keyword>
<feature type="domain" description="ABC transmembrane type-1" evidence="6">
    <location>
        <begin position="26"/>
        <end position="222"/>
    </location>
</feature>
<evidence type="ECO:0000256" key="1">
    <source>
        <dbReference type="ARBA" id="ARBA00004141"/>
    </source>
</evidence>
<evidence type="ECO:0000256" key="3">
    <source>
        <dbReference type="ARBA" id="ARBA00022989"/>
    </source>
</evidence>
<protein>
    <submittedName>
        <fullName evidence="7">ABC transporter permease</fullName>
    </submittedName>
</protein>
<comment type="subcellular location">
    <subcellularLocation>
        <location evidence="5">Cell membrane</location>
        <topology evidence="5">Multi-pass membrane protein</topology>
    </subcellularLocation>
    <subcellularLocation>
        <location evidence="1">Membrane</location>
        <topology evidence="1">Multi-pass membrane protein</topology>
    </subcellularLocation>
</comment>
<reference evidence="7" key="1">
    <citation type="journal article" date="2021" name="PeerJ">
        <title>Extensive microbial diversity within the chicken gut microbiome revealed by metagenomics and culture.</title>
        <authorList>
            <person name="Gilroy R."/>
            <person name="Ravi A."/>
            <person name="Getino M."/>
            <person name="Pursley I."/>
            <person name="Horton D.L."/>
            <person name="Alikhan N.F."/>
            <person name="Baker D."/>
            <person name="Gharbi K."/>
            <person name="Hall N."/>
            <person name="Watson M."/>
            <person name="Adriaenssens E.M."/>
            <person name="Foster-Nyarko E."/>
            <person name="Jarju S."/>
            <person name="Secka A."/>
            <person name="Antonio M."/>
            <person name="Oren A."/>
            <person name="Chaudhuri R.R."/>
            <person name="La Ragione R."/>
            <person name="Hildebrand F."/>
            <person name="Pallen M.J."/>
        </authorList>
    </citation>
    <scope>NUCLEOTIDE SEQUENCE</scope>
    <source>
        <strain evidence="7">CHK196-3914</strain>
    </source>
</reference>
<dbReference type="GO" id="GO:0005886">
    <property type="term" value="C:plasma membrane"/>
    <property type="evidence" value="ECO:0007669"/>
    <property type="project" value="UniProtKB-SubCell"/>
</dbReference>
<evidence type="ECO:0000313" key="7">
    <source>
        <dbReference type="EMBL" id="HIZ73633.1"/>
    </source>
</evidence>
<dbReference type="GO" id="GO:0055085">
    <property type="term" value="P:transmembrane transport"/>
    <property type="evidence" value="ECO:0007669"/>
    <property type="project" value="InterPro"/>
</dbReference>
<reference evidence="7" key="2">
    <citation type="submission" date="2021-04" db="EMBL/GenBank/DDBJ databases">
        <authorList>
            <person name="Gilroy R."/>
        </authorList>
    </citation>
    <scope>NUCLEOTIDE SEQUENCE</scope>
    <source>
        <strain evidence="7">CHK196-3914</strain>
    </source>
</reference>
<evidence type="ECO:0000256" key="2">
    <source>
        <dbReference type="ARBA" id="ARBA00022692"/>
    </source>
</evidence>
<dbReference type="InterPro" id="IPR000515">
    <property type="entry name" value="MetI-like"/>
</dbReference>
<proteinExistence type="inferred from homology"/>
<dbReference type="SUPFAM" id="SSF161098">
    <property type="entry name" value="MetI-like"/>
    <property type="match status" value="1"/>
</dbReference>
<dbReference type="Proteomes" id="UP000824116">
    <property type="component" value="Unassembled WGS sequence"/>
</dbReference>